<sequence>MASQLGSENSMANSEHVDIIVKFIRDFTNQGILRPELAQLQEILGCVKWEITGARRPRRSVRIRALKYELRRGARRTGRREQVSTTYKHKMHPLFPSFCNSILYLEHITSSPPSEDGEDGEWRMENMDNDMVLQALMNLPENNMFSNLFKLLENTVRSIVSAVRSKIQQRLGYAMNCVMEVEEAALCIARQEIEKTAAEMVVVVGKVVALEDLENAYERMVMSYQGCVNLMLWLLWIWDLARQVELILRWVRWKKWRMSLCIRHYKKEAGIWGRKLSKYFCKSASWKEWKYQKIRVT</sequence>
<accession>F0WA10</accession>
<evidence type="ECO:0000313" key="1">
    <source>
        <dbReference type="EMBL" id="CCA17979.1"/>
    </source>
</evidence>
<dbReference type="AlphaFoldDB" id="F0WA10"/>
<name>F0WA10_9STRA</name>
<dbReference type="EMBL" id="FR824087">
    <property type="protein sequence ID" value="CCA17979.1"/>
    <property type="molecule type" value="Genomic_DNA"/>
</dbReference>
<gene>
    <name evidence="1" type="primary">AlNc14C42G3554</name>
    <name evidence="1" type="ORF">ALNC14_041220</name>
</gene>
<reference evidence="1" key="1">
    <citation type="journal article" date="2011" name="PLoS Biol.">
        <title>Gene gain and loss during evolution of obligate parasitism in the white rust pathogen of Arabidopsis thaliana.</title>
        <authorList>
            <person name="Kemen E."/>
            <person name="Gardiner A."/>
            <person name="Schultz-Larsen T."/>
            <person name="Kemen A.C."/>
            <person name="Balmuth A.L."/>
            <person name="Robert-Seilaniantz A."/>
            <person name="Bailey K."/>
            <person name="Holub E."/>
            <person name="Studholme D.J."/>
            <person name="Maclean D."/>
            <person name="Jones J.D."/>
        </authorList>
    </citation>
    <scope>NUCLEOTIDE SEQUENCE</scope>
</reference>
<organism evidence="1">
    <name type="scientific">Albugo laibachii Nc14</name>
    <dbReference type="NCBI Taxonomy" id="890382"/>
    <lineage>
        <taxon>Eukaryota</taxon>
        <taxon>Sar</taxon>
        <taxon>Stramenopiles</taxon>
        <taxon>Oomycota</taxon>
        <taxon>Peronosporomycetes</taxon>
        <taxon>Albuginales</taxon>
        <taxon>Albuginaceae</taxon>
        <taxon>Albugo</taxon>
    </lineage>
</organism>
<protein>
    <submittedName>
        <fullName evidence="1">AlNc14C42G3554 protein</fullName>
    </submittedName>
</protein>
<dbReference type="HOGENOM" id="CLU_1013431_0_0_1"/>
<proteinExistence type="predicted"/>
<reference evidence="1" key="2">
    <citation type="submission" date="2011-02" db="EMBL/GenBank/DDBJ databases">
        <authorList>
            <person name="MacLean D."/>
        </authorList>
    </citation>
    <scope>NUCLEOTIDE SEQUENCE</scope>
</reference>